<feature type="coiled-coil region" evidence="1">
    <location>
        <begin position="282"/>
        <end position="354"/>
    </location>
</feature>
<reference evidence="3 4" key="1">
    <citation type="submission" date="2023-09" db="EMBL/GenBank/DDBJ databases">
        <title>Nesidiocoris tenuis whole genome shotgun sequence.</title>
        <authorList>
            <person name="Shibata T."/>
            <person name="Shimoda M."/>
            <person name="Kobayashi T."/>
            <person name="Uehara T."/>
        </authorList>
    </citation>
    <scope>NUCLEOTIDE SEQUENCE [LARGE SCALE GENOMIC DNA]</scope>
    <source>
        <strain evidence="3 4">Japan</strain>
    </source>
</reference>
<dbReference type="EMBL" id="AP028910">
    <property type="protein sequence ID" value="BES90391.1"/>
    <property type="molecule type" value="Genomic_DNA"/>
</dbReference>
<evidence type="ECO:0000313" key="3">
    <source>
        <dbReference type="EMBL" id="BES90391.1"/>
    </source>
</evidence>
<dbReference type="InterPro" id="IPR029602">
    <property type="entry name" value="IFT74"/>
</dbReference>
<organism evidence="3 4">
    <name type="scientific">Nesidiocoris tenuis</name>
    <dbReference type="NCBI Taxonomy" id="355587"/>
    <lineage>
        <taxon>Eukaryota</taxon>
        <taxon>Metazoa</taxon>
        <taxon>Ecdysozoa</taxon>
        <taxon>Arthropoda</taxon>
        <taxon>Hexapoda</taxon>
        <taxon>Insecta</taxon>
        <taxon>Pterygota</taxon>
        <taxon>Neoptera</taxon>
        <taxon>Paraneoptera</taxon>
        <taxon>Hemiptera</taxon>
        <taxon>Heteroptera</taxon>
        <taxon>Panheteroptera</taxon>
        <taxon>Cimicomorpha</taxon>
        <taxon>Miridae</taxon>
        <taxon>Dicyphina</taxon>
        <taxon>Nesidiocoris</taxon>
    </lineage>
</organism>
<feature type="coiled-coil region" evidence="1">
    <location>
        <begin position="380"/>
        <end position="407"/>
    </location>
</feature>
<proteinExistence type="predicted"/>
<keyword evidence="1" id="KW-0175">Coiled coil</keyword>
<feature type="coiled-coil region" evidence="1">
    <location>
        <begin position="459"/>
        <end position="524"/>
    </location>
</feature>
<sequence length="594" mass="68201">MELERPVTRWRRDNTRSRAGEDPDRPKSRRGSSMYMDNHLERAMTPSRGFTSYYEGAAMGKAITDKNTNLHAQRDRLISQQGLNVARSGTAFKQGTRLVQDKRYFLGALQLKIGELTQELSTIHKSLEQNAKDQATFSIYDKRVKQMASELTEMQALLADHNMAIDKVNTGTDVNRIIAETRELSNHNDSEVSALELLFSDRVRRQEANREIEEHIVKEKYRAEQLAAEMNSSLKEKFLQLQKENVEQSRKVATRQAELDSLLKKKAHMGDQVYISPGRTDAVQLEIKLWELERRREALKNELQVSSSPEEQKSGLLNRLKNDNLQMSTLKKTINEIQEQIKHAEQSLSHTHQATDEEQGIRQAKYMELKKRDETIEEFLSTAENQKENENIKLRTLEAEIVQLLKKLATKVAVVPTASDYKNINQNQPARSEILNTMKSIGNEHQNLSRHLNKVEVMTNKVETELKSLTNSIDTMRRQLSLFSNTADLESSIEEKRIALTKVKAELESTKEDTKSKLRDITVEFNEVQRLLVENEQHAQISYIEKKLSSVDQSNAVIKEYLEDAKSGEDLEICRSKALNSVLKLNVLIRNCVK</sequence>
<feature type="compositionally biased region" description="Basic and acidic residues" evidence="2">
    <location>
        <begin position="1"/>
        <end position="26"/>
    </location>
</feature>
<keyword evidence="4" id="KW-1185">Reference proteome</keyword>
<protein>
    <submittedName>
        <fullName evidence="3">Intraflagellar transport 74 homolog (Chlamydomonas)</fullName>
    </submittedName>
</protein>
<evidence type="ECO:0000256" key="1">
    <source>
        <dbReference type="SAM" id="Coils"/>
    </source>
</evidence>
<evidence type="ECO:0000313" key="4">
    <source>
        <dbReference type="Proteomes" id="UP001307889"/>
    </source>
</evidence>
<dbReference type="PANTHER" id="PTHR31432">
    <property type="entry name" value="INTRAFLAGELLAR TRANSPORT PROTEIN 74 HOMOLOG"/>
    <property type="match status" value="1"/>
</dbReference>
<name>A0ABN7AHN1_9HEMI</name>
<feature type="region of interest" description="Disordered" evidence="2">
    <location>
        <begin position="1"/>
        <end position="37"/>
    </location>
</feature>
<gene>
    <name evidence="3" type="ORF">NTJ_03199</name>
</gene>
<dbReference type="PANTHER" id="PTHR31432:SF0">
    <property type="entry name" value="INTRAFLAGELLAR TRANSPORT PROTEIN 74 HOMOLOG"/>
    <property type="match status" value="1"/>
</dbReference>
<dbReference type="Proteomes" id="UP001307889">
    <property type="component" value="Chromosome 2"/>
</dbReference>
<accession>A0ABN7AHN1</accession>
<evidence type="ECO:0000256" key="2">
    <source>
        <dbReference type="SAM" id="MobiDB-lite"/>
    </source>
</evidence>